<gene>
    <name evidence="5" type="ORF">CAPTEDRAFT_95935</name>
</gene>
<dbReference type="Proteomes" id="UP000014760">
    <property type="component" value="Unassembled WGS sequence"/>
</dbReference>
<reference evidence="6" key="3">
    <citation type="submission" date="2015-06" db="UniProtKB">
        <authorList>
            <consortium name="EnsemblMetazoa"/>
        </authorList>
    </citation>
    <scope>IDENTIFICATION</scope>
</reference>
<dbReference type="OMA" id="CKVRVNG"/>
<dbReference type="EMBL" id="KB308855">
    <property type="protein sequence ID" value="ELT96338.1"/>
    <property type="molecule type" value="Genomic_DNA"/>
</dbReference>
<keyword evidence="4" id="KW-0698">rRNA processing</keyword>
<evidence type="ECO:0000313" key="5">
    <source>
        <dbReference type="EMBL" id="ELT96338.1"/>
    </source>
</evidence>
<comment type="similarity">
    <text evidence="2">Belongs to the TSR2 family.</text>
</comment>
<evidence type="ECO:0000256" key="2">
    <source>
        <dbReference type="ARBA" id="ARBA00006524"/>
    </source>
</evidence>
<dbReference type="EMBL" id="AMQN01011369">
    <property type="status" value="NOT_ANNOTATED_CDS"/>
    <property type="molecule type" value="Genomic_DNA"/>
</dbReference>
<proteinExistence type="inferred from homology"/>
<dbReference type="STRING" id="283909.R7TR21"/>
<reference evidence="5 7" key="2">
    <citation type="journal article" date="2013" name="Nature">
        <title>Insights into bilaterian evolution from three spiralian genomes.</title>
        <authorList>
            <person name="Simakov O."/>
            <person name="Marletaz F."/>
            <person name="Cho S.J."/>
            <person name="Edsinger-Gonzales E."/>
            <person name="Havlak P."/>
            <person name="Hellsten U."/>
            <person name="Kuo D.H."/>
            <person name="Larsson T."/>
            <person name="Lv J."/>
            <person name="Arendt D."/>
            <person name="Savage R."/>
            <person name="Osoegawa K."/>
            <person name="de Jong P."/>
            <person name="Grimwood J."/>
            <person name="Chapman J.A."/>
            <person name="Shapiro H."/>
            <person name="Aerts A."/>
            <person name="Otillar R.P."/>
            <person name="Terry A.Y."/>
            <person name="Boore J.L."/>
            <person name="Grigoriev I.V."/>
            <person name="Lindberg D.R."/>
            <person name="Seaver E.C."/>
            <person name="Weisblat D.A."/>
            <person name="Putnam N.H."/>
            <person name="Rokhsar D.S."/>
        </authorList>
    </citation>
    <scope>NUCLEOTIDE SEQUENCE</scope>
    <source>
        <strain evidence="5 7">I ESC-2004</strain>
    </source>
</reference>
<dbReference type="HOGENOM" id="CLU_074896_2_3_1"/>
<comment type="function">
    <text evidence="1">May be involved in 20S pre-rRNA processing.</text>
</comment>
<dbReference type="PANTHER" id="PTHR21250">
    <property type="entry name" value="PRE-RRNA-PROCESSING PROTEIN TSR2 HOMOLOG"/>
    <property type="match status" value="1"/>
</dbReference>
<protein>
    <recommendedName>
        <fullName evidence="3">Pre-rRNA-processing protein TSR2 homolog</fullName>
    </recommendedName>
</protein>
<evidence type="ECO:0000313" key="6">
    <source>
        <dbReference type="EnsemblMetazoa" id="CapteP95935"/>
    </source>
</evidence>
<sequence length="120" mass="13057">QLAVQHGFGGMESAEKARWMVHAVEQWFRENSGIEPYELEDFLADIMNNEFETVTSDGSLEQVSADICQCFNWCAAGNLAAVEQRLLQLTPAAVAACQGAPGDDNDDDDEGENVQVGCIC</sequence>
<evidence type="ECO:0000256" key="4">
    <source>
        <dbReference type="ARBA" id="ARBA00022552"/>
    </source>
</evidence>
<dbReference type="Pfam" id="PF10273">
    <property type="entry name" value="WGG"/>
    <property type="match status" value="1"/>
</dbReference>
<keyword evidence="7" id="KW-1185">Reference proteome</keyword>
<organism evidence="5">
    <name type="scientific">Capitella teleta</name>
    <name type="common">Polychaete worm</name>
    <dbReference type="NCBI Taxonomy" id="283909"/>
    <lineage>
        <taxon>Eukaryota</taxon>
        <taxon>Metazoa</taxon>
        <taxon>Spiralia</taxon>
        <taxon>Lophotrochozoa</taxon>
        <taxon>Annelida</taxon>
        <taxon>Polychaeta</taxon>
        <taxon>Sedentaria</taxon>
        <taxon>Scolecida</taxon>
        <taxon>Capitellidae</taxon>
        <taxon>Capitella</taxon>
    </lineage>
</organism>
<dbReference type="AlphaFoldDB" id="R7TR21"/>
<dbReference type="EnsemblMetazoa" id="CapteT95935">
    <property type="protein sequence ID" value="CapteP95935"/>
    <property type="gene ID" value="CapteG95935"/>
</dbReference>
<evidence type="ECO:0000256" key="1">
    <source>
        <dbReference type="ARBA" id="ARBA00002210"/>
    </source>
</evidence>
<dbReference type="OrthoDB" id="263560at2759"/>
<name>R7TR21_CAPTE</name>
<dbReference type="GO" id="GO:0006364">
    <property type="term" value="P:rRNA processing"/>
    <property type="evidence" value="ECO:0007669"/>
    <property type="project" value="UniProtKB-KW"/>
</dbReference>
<dbReference type="InterPro" id="IPR019398">
    <property type="entry name" value="Pre-rRNA_process_TSR2"/>
</dbReference>
<evidence type="ECO:0000313" key="7">
    <source>
        <dbReference type="Proteomes" id="UP000014760"/>
    </source>
</evidence>
<evidence type="ECO:0000256" key="3">
    <source>
        <dbReference type="ARBA" id="ARBA00017551"/>
    </source>
</evidence>
<feature type="non-terminal residue" evidence="5">
    <location>
        <position position="1"/>
    </location>
</feature>
<reference evidence="7" key="1">
    <citation type="submission" date="2012-12" db="EMBL/GenBank/DDBJ databases">
        <authorList>
            <person name="Hellsten U."/>
            <person name="Grimwood J."/>
            <person name="Chapman J.A."/>
            <person name="Shapiro H."/>
            <person name="Aerts A."/>
            <person name="Otillar R.P."/>
            <person name="Terry A.Y."/>
            <person name="Boore J.L."/>
            <person name="Simakov O."/>
            <person name="Marletaz F."/>
            <person name="Cho S.-J."/>
            <person name="Edsinger-Gonzales E."/>
            <person name="Havlak P."/>
            <person name="Kuo D.-H."/>
            <person name="Larsson T."/>
            <person name="Lv J."/>
            <person name="Arendt D."/>
            <person name="Savage R."/>
            <person name="Osoegawa K."/>
            <person name="de Jong P."/>
            <person name="Lindberg D.R."/>
            <person name="Seaver E.C."/>
            <person name="Weisblat D.A."/>
            <person name="Putnam N.H."/>
            <person name="Grigoriev I.V."/>
            <person name="Rokhsar D.S."/>
        </authorList>
    </citation>
    <scope>NUCLEOTIDE SEQUENCE</scope>
    <source>
        <strain evidence="7">I ESC-2004</strain>
    </source>
</reference>
<accession>R7TR21</accession>